<evidence type="ECO:0000256" key="1">
    <source>
        <dbReference type="ARBA" id="ARBA00023015"/>
    </source>
</evidence>
<dbReference type="GO" id="GO:0006355">
    <property type="term" value="P:regulation of DNA-templated transcription"/>
    <property type="evidence" value="ECO:0007669"/>
    <property type="project" value="InterPro"/>
</dbReference>
<dbReference type="InterPro" id="IPR000792">
    <property type="entry name" value="Tscrpt_reg_LuxR_C"/>
</dbReference>
<dbReference type="InterPro" id="IPR016032">
    <property type="entry name" value="Sig_transdc_resp-reg_C-effctor"/>
</dbReference>
<dbReference type="Pfam" id="PF00196">
    <property type="entry name" value="GerE"/>
    <property type="match status" value="1"/>
</dbReference>
<dbReference type="OrthoDB" id="9774661at2"/>
<feature type="domain" description="HTH luxR-type" evidence="4">
    <location>
        <begin position="166"/>
        <end position="231"/>
    </location>
</feature>
<sequence length="233" mass="26638">MSQWHSEQLQQMLGEHDPDRLFLQAVELVQALGMQFVGLATHMHVAGKAPKVCFRSNYPDEWHQVYQHEFMNSDPACCECRKTTLPLLWNDDLFKEMPQLRESACAHGLRHGWTQSLFDQLHNESQLSVARPDDPIRPIELYENGAQIMWLCQVLHAAVSEQHMASEEHYPPLSKRELEVIKWSSEGKIAEDVAKILSLSTSTVNFHIRSVIAKTNTNNKVAAIVNVFRQGLL</sequence>
<dbReference type="SMART" id="SM00421">
    <property type="entry name" value="HTH_LUXR"/>
    <property type="match status" value="1"/>
</dbReference>
<dbReference type="PROSITE" id="PS50043">
    <property type="entry name" value="HTH_LUXR_2"/>
    <property type="match status" value="1"/>
</dbReference>
<evidence type="ECO:0000313" key="5">
    <source>
        <dbReference type="EMBL" id="AZL70702.1"/>
    </source>
</evidence>
<dbReference type="PANTHER" id="PTHR44688">
    <property type="entry name" value="DNA-BINDING TRANSCRIPTIONAL ACTIVATOR DEVR_DOSR"/>
    <property type="match status" value="1"/>
</dbReference>
<dbReference type="Gene3D" id="1.10.10.10">
    <property type="entry name" value="Winged helix-like DNA-binding domain superfamily/Winged helix DNA-binding domain"/>
    <property type="match status" value="1"/>
</dbReference>
<dbReference type="InterPro" id="IPR036388">
    <property type="entry name" value="WH-like_DNA-bd_sf"/>
</dbReference>
<dbReference type="KEGG" id="pory:EJA05_24520"/>
<dbReference type="CDD" id="cd06170">
    <property type="entry name" value="LuxR_C_like"/>
    <property type="match status" value="1"/>
</dbReference>
<dbReference type="InterPro" id="IPR005143">
    <property type="entry name" value="TF_LuxR_autoind-bd_dom"/>
</dbReference>
<dbReference type="PRINTS" id="PR00038">
    <property type="entry name" value="HTHLUXR"/>
</dbReference>
<dbReference type="EMBL" id="CP034338">
    <property type="protein sequence ID" value="AZL70702.1"/>
    <property type="molecule type" value="Genomic_DNA"/>
</dbReference>
<dbReference type="Proteomes" id="UP000268230">
    <property type="component" value="Chromosome"/>
</dbReference>
<evidence type="ECO:0000259" key="4">
    <source>
        <dbReference type="PROSITE" id="PS50043"/>
    </source>
</evidence>
<dbReference type="Gene3D" id="3.30.450.80">
    <property type="entry name" value="Transcription factor LuxR-like, autoinducer-binding domain"/>
    <property type="match status" value="1"/>
</dbReference>
<dbReference type="SUPFAM" id="SSF46894">
    <property type="entry name" value="C-terminal effector domain of the bipartite response regulators"/>
    <property type="match status" value="1"/>
</dbReference>
<dbReference type="AlphaFoldDB" id="A0A3S8UQX8"/>
<gene>
    <name evidence="5" type="ORF">EJA05_24520</name>
</gene>
<name>A0A3S8UQX8_9PSED</name>
<dbReference type="InterPro" id="IPR036693">
    <property type="entry name" value="TF_LuxR_autoind-bd_dom_sf"/>
</dbReference>
<evidence type="ECO:0000256" key="2">
    <source>
        <dbReference type="ARBA" id="ARBA00023125"/>
    </source>
</evidence>
<dbReference type="SUPFAM" id="SSF75516">
    <property type="entry name" value="Pheromone-binding domain of LuxR-like quorum-sensing transcription factors"/>
    <property type="match status" value="1"/>
</dbReference>
<dbReference type="Pfam" id="PF03472">
    <property type="entry name" value="Autoind_bind"/>
    <property type="match status" value="1"/>
</dbReference>
<keyword evidence="1" id="KW-0805">Transcription regulation</keyword>
<keyword evidence="2" id="KW-0238">DNA-binding</keyword>
<organism evidence="5 6">
    <name type="scientific">Pseudomonas entomophila</name>
    <dbReference type="NCBI Taxonomy" id="312306"/>
    <lineage>
        <taxon>Bacteria</taxon>
        <taxon>Pseudomonadati</taxon>
        <taxon>Pseudomonadota</taxon>
        <taxon>Gammaproteobacteria</taxon>
        <taxon>Pseudomonadales</taxon>
        <taxon>Pseudomonadaceae</taxon>
        <taxon>Pseudomonas</taxon>
    </lineage>
</organism>
<dbReference type="PROSITE" id="PS00622">
    <property type="entry name" value="HTH_LUXR_1"/>
    <property type="match status" value="1"/>
</dbReference>
<evidence type="ECO:0000313" key="6">
    <source>
        <dbReference type="Proteomes" id="UP000268230"/>
    </source>
</evidence>
<dbReference type="GO" id="GO:0003677">
    <property type="term" value="F:DNA binding"/>
    <property type="evidence" value="ECO:0007669"/>
    <property type="project" value="UniProtKB-KW"/>
</dbReference>
<proteinExistence type="predicted"/>
<reference evidence="5 6" key="1">
    <citation type="submission" date="2018-12" db="EMBL/GenBank/DDBJ databases">
        <authorList>
            <person name="Li S."/>
            <person name="Yang R."/>
            <person name="Chen G."/>
            <person name="Zou L."/>
            <person name="Zhang C."/>
            <person name="Chen Y."/>
            <person name="Liu Z."/>
            <person name="Li Y."/>
            <person name="Yan Y."/>
            <person name="Huang M."/>
            <person name="Chen T."/>
        </authorList>
    </citation>
    <scope>NUCLEOTIDE SEQUENCE [LARGE SCALE GENOMIC DNA]</scope>
    <source>
        <strain evidence="5 6">1257</strain>
    </source>
</reference>
<protein>
    <submittedName>
        <fullName evidence="5">LuxR family transcriptional regulator</fullName>
    </submittedName>
</protein>
<keyword evidence="3" id="KW-0804">Transcription</keyword>
<evidence type="ECO:0000256" key="3">
    <source>
        <dbReference type="ARBA" id="ARBA00023163"/>
    </source>
</evidence>
<dbReference type="PANTHER" id="PTHR44688:SF16">
    <property type="entry name" value="DNA-BINDING TRANSCRIPTIONAL ACTIVATOR DEVR_DOSR"/>
    <property type="match status" value="1"/>
</dbReference>
<accession>A0A3S8UQX8</accession>